<accession>A0ACB7VII4</accession>
<evidence type="ECO:0000313" key="1">
    <source>
        <dbReference type="EMBL" id="KAH7674027.1"/>
    </source>
</evidence>
<evidence type="ECO:0000313" key="2">
    <source>
        <dbReference type="Proteomes" id="UP000827976"/>
    </source>
</evidence>
<gene>
    <name evidence="1" type="ORF">IHE45_08G044400</name>
</gene>
<dbReference type="EMBL" id="CM037018">
    <property type="protein sequence ID" value="KAH7674027.1"/>
    <property type="molecule type" value="Genomic_DNA"/>
</dbReference>
<keyword evidence="2" id="KW-1185">Reference proteome</keyword>
<name>A0ACB7VII4_DIOAL</name>
<comment type="caution">
    <text evidence="1">The sequence shown here is derived from an EMBL/GenBank/DDBJ whole genome shotgun (WGS) entry which is preliminary data.</text>
</comment>
<dbReference type="Proteomes" id="UP000827976">
    <property type="component" value="Chromosome 8"/>
</dbReference>
<sequence>MVHLAIHLPCEAMLGGHVHYRWIYPIESFSRNVRPFGASKYEVLSNQEFEMIQWYILNNCELVEPFFDLSCKRNQGLQEVSDGLFSLACGPDRHVGKYIGCIVNGVRFHTKERDFHLRSQNSGVMVKGMHEEEENDFYGVLTNIIQLDYIKGCEVVMFKCNCFGLDAIQAKQVFYLDDIKLGKNWKVVQKFHHRHLYDIPEIEQIEGSEMFDMDDNIDQDNEFEENDQTIHVDDFGGQPLHRDDVAPDVIDFDDASMEKFGQQSQRGLTDIDEEELGCNDDDVDDDDDDDDDDSDVDPMF</sequence>
<reference evidence="2" key="1">
    <citation type="journal article" date="2022" name="Nat. Commun.">
        <title>Chromosome evolution and the genetic basis of agronomically important traits in greater yam.</title>
        <authorList>
            <person name="Bredeson J.V."/>
            <person name="Lyons J.B."/>
            <person name="Oniyinde I.O."/>
            <person name="Okereke N.R."/>
            <person name="Kolade O."/>
            <person name="Nnabue I."/>
            <person name="Nwadili C.O."/>
            <person name="Hribova E."/>
            <person name="Parker M."/>
            <person name="Nwogha J."/>
            <person name="Shu S."/>
            <person name="Carlson J."/>
            <person name="Kariba R."/>
            <person name="Muthemba S."/>
            <person name="Knop K."/>
            <person name="Barton G.J."/>
            <person name="Sherwood A.V."/>
            <person name="Lopez-Montes A."/>
            <person name="Asiedu R."/>
            <person name="Jamnadass R."/>
            <person name="Muchugi A."/>
            <person name="Goodstein D."/>
            <person name="Egesi C.N."/>
            <person name="Featherston J."/>
            <person name="Asfaw A."/>
            <person name="Simpson G.G."/>
            <person name="Dolezel J."/>
            <person name="Hendre P.S."/>
            <person name="Van Deynze A."/>
            <person name="Kumar P.L."/>
            <person name="Obidiegwu J.E."/>
            <person name="Bhattacharjee R."/>
            <person name="Rokhsar D.S."/>
        </authorList>
    </citation>
    <scope>NUCLEOTIDE SEQUENCE [LARGE SCALE GENOMIC DNA]</scope>
    <source>
        <strain evidence="2">cv. TDa95/00328</strain>
    </source>
</reference>
<organism evidence="1 2">
    <name type="scientific">Dioscorea alata</name>
    <name type="common">Purple yam</name>
    <dbReference type="NCBI Taxonomy" id="55571"/>
    <lineage>
        <taxon>Eukaryota</taxon>
        <taxon>Viridiplantae</taxon>
        <taxon>Streptophyta</taxon>
        <taxon>Embryophyta</taxon>
        <taxon>Tracheophyta</taxon>
        <taxon>Spermatophyta</taxon>
        <taxon>Magnoliopsida</taxon>
        <taxon>Liliopsida</taxon>
        <taxon>Dioscoreales</taxon>
        <taxon>Dioscoreaceae</taxon>
        <taxon>Dioscorea</taxon>
    </lineage>
</organism>
<proteinExistence type="predicted"/>
<protein>
    <submittedName>
        <fullName evidence="1">Uncharacterized protein</fullName>
    </submittedName>
</protein>